<dbReference type="PANTHER" id="PTHR43096">
    <property type="entry name" value="DNAJ HOMOLOG 1, MITOCHONDRIAL-RELATED"/>
    <property type="match status" value="1"/>
</dbReference>
<dbReference type="InterPro" id="IPR036869">
    <property type="entry name" value="J_dom_sf"/>
</dbReference>
<protein>
    <recommendedName>
        <fullName evidence="7">J domain-containing protein</fullName>
    </recommendedName>
</protein>
<dbReference type="PRINTS" id="PR00625">
    <property type="entry name" value="JDOMAIN"/>
</dbReference>
<dbReference type="InterPro" id="IPR001623">
    <property type="entry name" value="DnaJ_domain"/>
</dbReference>
<dbReference type="SMART" id="SM00271">
    <property type="entry name" value="DnaJ"/>
    <property type="match status" value="1"/>
</dbReference>
<keyword evidence="5" id="KW-0143">Chaperone</keyword>
<keyword evidence="3" id="KW-0863">Zinc-finger</keyword>
<evidence type="ECO:0000313" key="8">
    <source>
        <dbReference type="EMBL" id="CAD8576454.1"/>
    </source>
</evidence>
<dbReference type="InterPro" id="IPR008971">
    <property type="entry name" value="HSP40/DnaJ_pept-bd"/>
</dbReference>
<dbReference type="PANTHER" id="PTHR43096:SF52">
    <property type="entry name" value="DNAJ HOMOLOG 1, MITOCHONDRIAL-RELATED"/>
    <property type="match status" value="1"/>
</dbReference>
<dbReference type="Pfam" id="PF01556">
    <property type="entry name" value="DnaJ_C"/>
    <property type="match status" value="1"/>
</dbReference>
<dbReference type="GO" id="GO:0042026">
    <property type="term" value="P:protein refolding"/>
    <property type="evidence" value="ECO:0007669"/>
    <property type="project" value="TreeGrafter"/>
</dbReference>
<reference evidence="8" key="1">
    <citation type="submission" date="2021-01" db="EMBL/GenBank/DDBJ databases">
        <authorList>
            <person name="Corre E."/>
            <person name="Pelletier E."/>
            <person name="Niang G."/>
            <person name="Scheremetjew M."/>
            <person name="Finn R."/>
            <person name="Kale V."/>
            <person name="Holt S."/>
            <person name="Cochrane G."/>
            <person name="Meng A."/>
            <person name="Brown T."/>
            <person name="Cohen L."/>
        </authorList>
    </citation>
    <scope>NUCLEOTIDE SEQUENCE</scope>
    <source>
        <strain evidence="8">Clade-D-RCC2572</strain>
    </source>
</reference>
<dbReference type="PROSITE" id="PS50076">
    <property type="entry name" value="DNAJ_2"/>
    <property type="match status" value="1"/>
</dbReference>
<keyword evidence="1" id="KW-0479">Metal-binding</keyword>
<dbReference type="FunFam" id="2.60.260.20:FF:000005">
    <property type="entry name" value="Chaperone protein dnaJ 1, mitochondrial"/>
    <property type="match status" value="1"/>
</dbReference>
<dbReference type="AlphaFoldDB" id="A0A7S0KDG7"/>
<evidence type="ECO:0000256" key="6">
    <source>
        <dbReference type="SAM" id="MobiDB-lite"/>
    </source>
</evidence>
<name>A0A7S0KDG7_9CHLO</name>
<dbReference type="Gene3D" id="1.10.287.110">
    <property type="entry name" value="DnaJ domain"/>
    <property type="match status" value="1"/>
</dbReference>
<dbReference type="CDD" id="cd06257">
    <property type="entry name" value="DnaJ"/>
    <property type="match status" value="1"/>
</dbReference>
<dbReference type="SUPFAM" id="SSF46565">
    <property type="entry name" value="Chaperone J-domain"/>
    <property type="match status" value="1"/>
</dbReference>
<dbReference type="SUPFAM" id="SSF49493">
    <property type="entry name" value="HSP40/DnaJ peptide-binding domain"/>
    <property type="match status" value="2"/>
</dbReference>
<organism evidence="8">
    <name type="scientific">Ostreococcus mediterraneus</name>
    <dbReference type="NCBI Taxonomy" id="1486918"/>
    <lineage>
        <taxon>Eukaryota</taxon>
        <taxon>Viridiplantae</taxon>
        <taxon>Chlorophyta</taxon>
        <taxon>Mamiellophyceae</taxon>
        <taxon>Mamiellales</taxon>
        <taxon>Bathycoccaceae</taxon>
        <taxon>Ostreococcus</taxon>
    </lineage>
</organism>
<dbReference type="Pfam" id="PF00226">
    <property type="entry name" value="DnaJ"/>
    <property type="match status" value="1"/>
</dbReference>
<keyword evidence="2" id="KW-0677">Repeat</keyword>
<dbReference type="CDD" id="cd10747">
    <property type="entry name" value="DnaJ_C"/>
    <property type="match status" value="1"/>
</dbReference>
<feature type="domain" description="J" evidence="7">
    <location>
        <begin position="103"/>
        <end position="168"/>
    </location>
</feature>
<dbReference type="InterPro" id="IPR018253">
    <property type="entry name" value="DnaJ_domain_CS"/>
</dbReference>
<dbReference type="GO" id="GO:0008270">
    <property type="term" value="F:zinc ion binding"/>
    <property type="evidence" value="ECO:0007669"/>
    <property type="project" value="UniProtKB-KW"/>
</dbReference>
<evidence type="ECO:0000256" key="1">
    <source>
        <dbReference type="ARBA" id="ARBA00022723"/>
    </source>
</evidence>
<evidence type="ECO:0000256" key="5">
    <source>
        <dbReference type="ARBA" id="ARBA00023186"/>
    </source>
</evidence>
<feature type="region of interest" description="Disordered" evidence="6">
    <location>
        <begin position="404"/>
        <end position="423"/>
    </location>
</feature>
<dbReference type="EMBL" id="HBEW01000805">
    <property type="protein sequence ID" value="CAD8576454.1"/>
    <property type="molecule type" value="Transcribed_RNA"/>
</dbReference>
<gene>
    <name evidence="8" type="ORF">OMED0929_LOCUS683</name>
</gene>
<proteinExistence type="predicted"/>
<evidence type="ECO:0000259" key="7">
    <source>
        <dbReference type="PROSITE" id="PS50076"/>
    </source>
</evidence>
<dbReference type="Gene3D" id="2.60.260.20">
    <property type="entry name" value="Urease metallochaperone UreE, N-terminal domain"/>
    <property type="match status" value="2"/>
</dbReference>
<dbReference type="PROSITE" id="PS00636">
    <property type="entry name" value="DNAJ_1"/>
    <property type="match status" value="1"/>
</dbReference>
<dbReference type="InterPro" id="IPR002939">
    <property type="entry name" value="DnaJ_C"/>
</dbReference>
<evidence type="ECO:0000256" key="4">
    <source>
        <dbReference type="ARBA" id="ARBA00022833"/>
    </source>
</evidence>
<evidence type="ECO:0000256" key="3">
    <source>
        <dbReference type="ARBA" id="ARBA00022771"/>
    </source>
</evidence>
<sequence>MRMIHRVIESARRAASVHGVTTTWVVGDGLARRASTGGVASTTSRGFQVGANAGMAAMTGVRSIREVLASSASRVDMRAKGSRGAARGFRSSSASAFAAGNKSYYEILGVDRGASAGDVKKAYYALAKKYHPDTNKGDEETEKRFQEVQKAYEVLRDAKTRSTYDQVGHANYESMESGGGGGAGGGFSGFQDFGGQGGFSGFYQGGGGQGFDPFEEVLQDFFGGGRGGARDIQANIQITLDDVRRGVNREINIPETVMSVRGKRETHAARDVKVDIPKGVEDGQRLRVPGEGIKGVGGRVGSLYINVQVVMDPRFRRVGPDLVTSVDIPFATAALGGTVKAPTLDGDVEVKVRKATQHGDQLRLRGRGLPVLGTALVGDLFIRFGVSTPSHLSKRQEELLKEFAEEEAKKNAPATTEEDSKAA</sequence>
<keyword evidence="4" id="KW-0862">Zinc</keyword>
<dbReference type="GO" id="GO:0005737">
    <property type="term" value="C:cytoplasm"/>
    <property type="evidence" value="ECO:0007669"/>
    <property type="project" value="TreeGrafter"/>
</dbReference>
<dbReference type="GO" id="GO:0051082">
    <property type="term" value="F:unfolded protein binding"/>
    <property type="evidence" value="ECO:0007669"/>
    <property type="project" value="InterPro"/>
</dbReference>
<evidence type="ECO:0000256" key="2">
    <source>
        <dbReference type="ARBA" id="ARBA00022737"/>
    </source>
</evidence>
<accession>A0A7S0KDG7</accession>